<dbReference type="GO" id="GO:0046943">
    <property type="term" value="F:carboxylic acid transmembrane transporter activity"/>
    <property type="evidence" value="ECO:0007669"/>
    <property type="project" value="TreeGrafter"/>
</dbReference>
<dbReference type="RefSeq" id="WP_124969366.1">
    <property type="nucleotide sequence ID" value="NZ_RQVS01000002.1"/>
</dbReference>
<dbReference type="InterPro" id="IPR036259">
    <property type="entry name" value="MFS_trans_sf"/>
</dbReference>
<feature type="transmembrane region" description="Helical" evidence="5">
    <location>
        <begin position="173"/>
        <end position="193"/>
    </location>
</feature>
<protein>
    <submittedName>
        <fullName evidence="7">MFS transporter</fullName>
    </submittedName>
</protein>
<dbReference type="EMBL" id="RQVS01000002">
    <property type="protein sequence ID" value="RRJ88259.1"/>
    <property type="molecule type" value="Genomic_DNA"/>
</dbReference>
<keyword evidence="2 5" id="KW-0812">Transmembrane</keyword>
<dbReference type="Pfam" id="PF07690">
    <property type="entry name" value="MFS_1"/>
    <property type="match status" value="1"/>
</dbReference>
<feature type="transmembrane region" description="Helical" evidence="5">
    <location>
        <begin position="376"/>
        <end position="395"/>
    </location>
</feature>
<dbReference type="CDD" id="cd17365">
    <property type="entry name" value="MFS_PcaK_like"/>
    <property type="match status" value="1"/>
</dbReference>
<dbReference type="PROSITE" id="PS00217">
    <property type="entry name" value="SUGAR_TRANSPORT_2"/>
    <property type="match status" value="1"/>
</dbReference>
<accession>A0A3P3W3L8</accession>
<evidence type="ECO:0000256" key="3">
    <source>
        <dbReference type="ARBA" id="ARBA00022989"/>
    </source>
</evidence>
<feature type="transmembrane region" description="Helical" evidence="5">
    <location>
        <begin position="288"/>
        <end position="308"/>
    </location>
</feature>
<sequence>MNLRELIDSSPMRGGQWAILIVCTFLNALDGYDVLAMAFTANPVSQEFGLSGTELGFLLSAGLIGMAVGAVGFGPLADVIGRRRTLLIALVVNALGLFLSATAGSMGELLAWRVVTGLGVGGILASATVLVSEYANVRRRGLAISIFTAGYPLGATLGGMAAAWLIANVGWHAVFLLGGILTVVSIVLVALLLPESIDYLAQKPTPANAKRAERIAVRLGHGEGAVLPEPVVDPSEGAGVGAVFAPRYRLNTIMVWITFFIVMFGFYFANSWTPKLVVASGMSEQQGIMAGIMITTGGIIGAVLYGVFTARWPARFVFAGFVALGAVMLCVFILSTDIIWLAFGSALLVGTLMNGAVSGLYTVAPNAYGPRVRSTGVGVALGVGRAGAILAPIIVGAFLDAGWTPTHLYIGVAIIVLFAVFAIIRIKPYVPSDDTRAVGTVDAPEPVIVRGA</sequence>
<feature type="transmembrane region" description="Helical" evidence="5">
    <location>
        <begin position="340"/>
        <end position="364"/>
    </location>
</feature>
<evidence type="ECO:0000259" key="6">
    <source>
        <dbReference type="PROSITE" id="PS50850"/>
    </source>
</evidence>
<comment type="subcellular location">
    <subcellularLocation>
        <location evidence="1">Cell membrane</location>
        <topology evidence="1">Multi-pass membrane protein</topology>
    </subcellularLocation>
</comment>
<reference evidence="7 8" key="1">
    <citation type="submission" date="2018-11" db="EMBL/GenBank/DDBJ databases">
        <title>YIM 102482-1 draft genome.</title>
        <authorList>
            <person name="Li G."/>
            <person name="Jiang Y."/>
        </authorList>
    </citation>
    <scope>NUCLEOTIDE SEQUENCE [LARGE SCALE GENOMIC DNA]</scope>
    <source>
        <strain evidence="7 8">YIM 102482-1</strain>
    </source>
</reference>
<keyword evidence="4 5" id="KW-0472">Membrane</keyword>
<name>A0A3P3W3L8_9MICO</name>
<keyword evidence="8" id="KW-1185">Reference proteome</keyword>
<dbReference type="InterPro" id="IPR011701">
    <property type="entry name" value="MFS"/>
</dbReference>
<feature type="transmembrane region" description="Helical" evidence="5">
    <location>
        <begin position="86"/>
        <end position="104"/>
    </location>
</feature>
<feature type="transmembrane region" description="Helical" evidence="5">
    <location>
        <begin position="315"/>
        <end position="334"/>
    </location>
</feature>
<dbReference type="GO" id="GO:0005886">
    <property type="term" value="C:plasma membrane"/>
    <property type="evidence" value="ECO:0007669"/>
    <property type="project" value="UniProtKB-SubCell"/>
</dbReference>
<dbReference type="PANTHER" id="PTHR23508">
    <property type="entry name" value="CARBOXYLIC ACID TRANSPORTER PROTEIN HOMOLOG"/>
    <property type="match status" value="1"/>
</dbReference>
<dbReference type="Gene3D" id="1.20.1250.20">
    <property type="entry name" value="MFS general substrate transporter like domains"/>
    <property type="match status" value="1"/>
</dbReference>
<comment type="caution">
    <text evidence="7">The sequence shown here is derived from an EMBL/GenBank/DDBJ whole genome shotgun (WGS) entry which is preliminary data.</text>
</comment>
<proteinExistence type="predicted"/>
<feature type="transmembrane region" description="Helical" evidence="5">
    <location>
        <begin position="55"/>
        <end position="74"/>
    </location>
</feature>
<gene>
    <name evidence="7" type="ORF">EG850_02105</name>
</gene>
<feature type="transmembrane region" description="Helical" evidence="5">
    <location>
        <begin position="110"/>
        <end position="131"/>
    </location>
</feature>
<dbReference type="InterPro" id="IPR005829">
    <property type="entry name" value="Sugar_transporter_CS"/>
</dbReference>
<dbReference type="PROSITE" id="PS50850">
    <property type="entry name" value="MFS"/>
    <property type="match status" value="1"/>
</dbReference>
<dbReference type="PANTHER" id="PTHR23508:SF10">
    <property type="entry name" value="CARBOXYLIC ACID TRANSPORTER PROTEIN HOMOLOG"/>
    <property type="match status" value="1"/>
</dbReference>
<feature type="transmembrane region" description="Helical" evidence="5">
    <location>
        <begin position="407"/>
        <end position="426"/>
    </location>
</feature>
<dbReference type="AlphaFoldDB" id="A0A3P3W3L8"/>
<organism evidence="7 8">
    <name type="scientific">Gulosibacter macacae</name>
    <dbReference type="NCBI Taxonomy" id="2488791"/>
    <lineage>
        <taxon>Bacteria</taxon>
        <taxon>Bacillati</taxon>
        <taxon>Actinomycetota</taxon>
        <taxon>Actinomycetes</taxon>
        <taxon>Micrococcales</taxon>
        <taxon>Microbacteriaceae</taxon>
        <taxon>Gulosibacter</taxon>
    </lineage>
</organism>
<evidence type="ECO:0000256" key="1">
    <source>
        <dbReference type="ARBA" id="ARBA00004651"/>
    </source>
</evidence>
<evidence type="ECO:0000256" key="2">
    <source>
        <dbReference type="ARBA" id="ARBA00022692"/>
    </source>
</evidence>
<dbReference type="SUPFAM" id="SSF103473">
    <property type="entry name" value="MFS general substrate transporter"/>
    <property type="match status" value="1"/>
</dbReference>
<evidence type="ECO:0000256" key="5">
    <source>
        <dbReference type="SAM" id="Phobius"/>
    </source>
</evidence>
<feature type="transmembrane region" description="Helical" evidence="5">
    <location>
        <begin position="143"/>
        <end position="167"/>
    </location>
</feature>
<feature type="transmembrane region" description="Helical" evidence="5">
    <location>
        <begin position="250"/>
        <end position="268"/>
    </location>
</feature>
<feature type="domain" description="Major facilitator superfamily (MFS) profile" evidence="6">
    <location>
        <begin position="19"/>
        <end position="431"/>
    </location>
</feature>
<keyword evidence="3 5" id="KW-1133">Transmembrane helix</keyword>
<evidence type="ECO:0000256" key="4">
    <source>
        <dbReference type="ARBA" id="ARBA00023136"/>
    </source>
</evidence>
<evidence type="ECO:0000313" key="7">
    <source>
        <dbReference type="EMBL" id="RRJ88259.1"/>
    </source>
</evidence>
<dbReference type="Proteomes" id="UP000274391">
    <property type="component" value="Unassembled WGS sequence"/>
</dbReference>
<dbReference type="OrthoDB" id="9109650at2"/>
<dbReference type="InterPro" id="IPR020846">
    <property type="entry name" value="MFS_dom"/>
</dbReference>
<evidence type="ECO:0000313" key="8">
    <source>
        <dbReference type="Proteomes" id="UP000274391"/>
    </source>
</evidence>